<dbReference type="EMBL" id="KN822959">
    <property type="protein sequence ID" value="KIO31848.1"/>
    <property type="molecule type" value="Genomic_DNA"/>
</dbReference>
<dbReference type="InterPro" id="IPR000612">
    <property type="entry name" value="PMP3"/>
</dbReference>
<dbReference type="PANTHER" id="PTHR21659:SF40">
    <property type="entry name" value="PHOSPHATIDYLSERINE DECARBOXYLASE"/>
    <property type="match status" value="1"/>
</dbReference>
<keyword evidence="8" id="KW-1185">Reference proteome</keyword>
<dbReference type="HOGENOM" id="CLU_107649_0_3_1"/>
<dbReference type="PROSITE" id="PS51257">
    <property type="entry name" value="PROKAR_LIPOPROTEIN"/>
    <property type="match status" value="1"/>
</dbReference>
<evidence type="ECO:0000256" key="6">
    <source>
        <dbReference type="SAM" id="Phobius"/>
    </source>
</evidence>
<evidence type="ECO:0000256" key="3">
    <source>
        <dbReference type="ARBA" id="ARBA00022692"/>
    </source>
</evidence>
<comment type="similarity">
    <text evidence="2">Belongs to the UPF0057 (PMP3) family.</text>
</comment>
<evidence type="ECO:0000313" key="7">
    <source>
        <dbReference type="EMBL" id="KIO31848.1"/>
    </source>
</evidence>
<dbReference type="OrthoDB" id="2802411at2759"/>
<sequence length="115" mass="12129">MRIKGGDIVLIIVAILFPPLAVFLMTGCSCDLLINILLTVLGFIPGHLHAFWLIYKKIKAEEAYGPGGYKYTGSGVYAPVYAANPATAATEPQVGTYGTTGATVPPPVVDNKAAY</sequence>
<dbReference type="PANTHER" id="PTHR21659">
    <property type="entry name" value="HYDROPHOBIC PROTEIN RCI2 LOW TEMPERATURE AND SALT RESPONSIVE PROTEIN LTI6 -RELATED"/>
    <property type="match status" value="1"/>
</dbReference>
<evidence type="ECO:0000313" key="8">
    <source>
        <dbReference type="Proteomes" id="UP000054248"/>
    </source>
</evidence>
<gene>
    <name evidence="7" type="ORF">M407DRAFT_241610</name>
</gene>
<dbReference type="STRING" id="1051891.A0A0C3LD63"/>
<dbReference type="GO" id="GO:0016020">
    <property type="term" value="C:membrane"/>
    <property type="evidence" value="ECO:0007669"/>
    <property type="project" value="UniProtKB-SubCell"/>
</dbReference>
<dbReference type="PROSITE" id="PS01309">
    <property type="entry name" value="UPF0057"/>
    <property type="match status" value="1"/>
</dbReference>
<reference evidence="7 8" key="1">
    <citation type="submission" date="2014-04" db="EMBL/GenBank/DDBJ databases">
        <authorList>
            <consortium name="DOE Joint Genome Institute"/>
            <person name="Kuo A."/>
            <person name="Girlanda M."/>
            <person name="Perotto S."/>
            <person name="Kohler A."/>
            <person name="Nagy L.G."/>
            <person name="Floudas D."/>
            <person name="Copeland A."/>
            <person name="Barry K.W."/>
            <person name="Cichocki N."/>
            <person name="Veneault-Fourrey C."/>
            <person name="LaButti K."/>
            <person name="Lindquist E.A."/>
            <person name="Lipzen A."/>
            <person name="Lundell T."/>
            <person name="Morin E."/>
            <person name="Murat C."/>
            <person name="Sun H."/>
            <person name="Tunlid A."/>
            <person name="Henrissat B."/>
            <person name="Grigoriev I.V."/>
            <person name="Hibbett D.S."/>
            <person name="Martin F."/>
            <person name="Nordberg H.P."/>
            <person name="Cantor M.N."/>
            <person name="Hua S.X."/>
        </authorList>
    </citation>
    <scope>NUCLEOTIDE SEQUENCE [LARGE SCALE GENOMIC DNA]</scope>
    <source>
        <strain evidence="7 8">MUT 4182</strain>
    </source>
</reference>
<evidence type="ECO:0000256" key="4">
    <source>
        <dbReference type="ARBA" id="ARBA00022989"/>
    </source>
</evidence>
<proteinExistence type="inferred from homology"/>
<keyword evidence="4 6" id="KW-1133">Transmembrane helix</keyword>
<accession>A0A0C3LD63</accession>
<organism evidence="7 8">
    <name type="scientific">Tulasnella calospora MUT 4182</name>
    <dbReference type="NCBI Taxonomy" id="1051891"/>
    <lineage>
        <taxon>Eukaryota</taxon>
        <taxon>Fungi</taxon>
        <taxon>Dikarya</taxon>
        <taxon>Basidiomycota</taxon>
        <taxon>Agaricomycotina</taxon>
        <taxon>Agaricomycetes</taxon>
        <taxon>Cantharellales</taxon>
        <taxon>Tulasnellaceae</taxon>
        <taxon>Tulasnella</taxon>
    </lineage>
</organism>
<evidence type="ECO:0000256" key="2">
    <source>
        <dbReference type="ARBA" id="ARBA00009530"/>
    </source>
</evidence>
<evidence type="ECO:0000256" key="1">
    <source>
        <dbReference type="ARBA" id="ARBA00004370"/>
    </source>
</evidence>
<keyword evidence="5 6" id="KW-0472">Membrane</keyword>
<keyword evidence="3 6" id="KW-0812">Transmembrane</keyword>
<feature type="transmembrane region" description="Helical" evidence="6">
    <location>
        <begin position="7"/>
        <end position="26"/>
    </location>
</feature>
<protein>
    <submittedName>
        <fullName evidence="7">Uncharacterized protein</fullName>
    </submittedName>
</protein>
<name>A0A0C3LD63_9AGAM</name>
<dbReference type="AlphaFoldDB" id="A0A0C3LD63"/>
<feature type="transmembrane region" description="Helical" evidence="6">
    <location>
        <begin position="32"/>
        <end position="55"/>
    </location>
</feature>
<dbReference type="Pfam" id="PF01679">
    <property type="entry name" value="Pmp3"/>
    <property type="match status" value="1"/>
</dbReference>
<comment type="subcellular location">
    <subcellularLocation>
        <location evidence="1">Membrane</location>
    </subcellularLocation>
</comment>
<evidence type="ECO:0000256" key="5">
    <source>
        <dbReference type="ARBA" id="ARBA00023136"/>
    </source>
</evidence>
<reference evidence="8" key="2">
    <citation type="submission" date="2015-01" db="EMBL/GenBank/DDBJ databases">
        <title>Evolutionary Origins and Diversification of the Mycorrhizal Mutualists.</title>
        <authorList>
            <consortium name="DOE Joint Genome Institute"/>
            <consortium name="Mycorrhizal Genomics Consortium"/>
            <person name="Kohler A."/>
            <person name="Kuo A."/>
            <person name="Nagy L.G."/>
            <person name="Floudas D."/>
            <person name="Copeland A."/>
            <person name="Barry K.W."/>
            <person name="Cichocki N."/>
            <person name="Veneault-Fourrey C."/>
            <person name="LaButti K."/>
            <person name="Lindquist E.A."/>
            <person name="Lipzen A."/>
            <person name="Lundell T."/>
            <person name="Morin E."/>
            <person name="Murat C."/>
            <person name="Riley R."/>
            <person name="Ohm R."/>
            <person name="Sun H."/>
            <person name="Tunlid A."/>
            <person name="Henrissat B."/>
            <person name="Grigoriev I.V."/>
            <person name="Hibbett D.S."/>
            <person name="Martin F."/>
        </authorList>
    </citation>
    <scope>NUCLEOTIDE SEQUENCE [LARGE SCALE GENOMIC DNA]</scope>
    <source>
        <strain evidence="8">MUT 4182</strain>
    </source>
</reference>
<dbReference type="Proteomes" id="UP000054248">
    <property type="component" value="Unassembled WGS sequence"/>
</dbReference>